<evidence type="ECO:0000256" key="5">
    <source>
        <dbReference type="ARBA" id="ARBA00048200"/>
    </source>
</evidence>
<dbReference type="SUPFAM" id="SSF51735">
    <property type="entry name" value="NAD(P)-binding Rossmann-fold domains"/>
    <property type="match status" value="1"/>
</dbReference>
<dbReference type="Proteomes" id="UP000501926">
    <property type="component" value="Chromosome"/>
</dbReference>
<keyword evidence="11" id="KW-1185">Reference proteome</keyword>
<keyword evidence="6" id="KW-0521">NADP</keyword>
<dbReference type="InterPro" id="IPR005913">
    <property type="entry name" value="dTDP_dehydrorham_reduct"/>
</dbReference>
<dbReference type="InterPro" id="IPR036291">
    <property type="entry name" value="NAD(P)-bd_dom_sf"/>
</dbReference>
<evidence type="ECO:0000313" key="9">
    <source>
        <dbReference type="EMBL" id="QII10202.1"/>
    </source>
</evidence>
<dbReference type="EMBL" id="LT934425">
    <property type="protein sequence ID" value="SOH03931.1"/>
    <property type="molecule type" value="Genomic_DNA"/>
</dbReference>
<evidence type="ECO:0000256" key="4">
    <source>
        <dbReference type="ARBA" id="ARBA00017099"/>
    </source>
</evidence>
<dbReference type="Gene3D" id="3.40.50.720">
    <property type="entry name" value="NAD(P)-binding Rossmann-like Domain"/>
    <property type="match status" value="1"/>
</dbReference>
<dbReference type="OrthoDB" id="9803892at2"/>
<evidence type="ECO:0000313" key="11">
    <source>
        <dbReference type="Proteomes" id="UP000221734"/>
    </source>
</evidence>
<protein>
    <recommendedName>
        <fullName evidence="4 6">dTDP-4-dehydrorhamnose reductase</fullName>
        <ecNumber evidence="3 6">1.1.1.133</ecNumber>
    </recommendedName>
</protein>
<dbReference type="NCBIfam" id="TIGR01214">
    <property type="entry name" value="rmlD"/>
    <property type="match status" value="1"/>
</dbReference>
<reference evidence="8" key="2">
    <citation type="submission" date="2006-01" db="EMBL/GenBank/DDBJ databases">
        <authorList>
            <person name="Genoscope"/>
        </authorList>
    </citation>
    <scope>NUCLEOTIDE SEQUENCE</scope>
</reference>
<dbReference type="EC" id="1.1.1.133" evidence="3 6"/>
<dbReference type="UniPathway" id="UPA00124"/>
<evidence type="ECO:0000259" key="7">
    <source>
        <dbReference type="Pfam" id="PF04321"/>
    </source>
</evidence>
<dbReference type="GO" id="GO:0008831">
    <property type="term" value="F:dTDP-4-dehydrorhamnose reductase activity"/>
    <property type="evidence" value="ECO:0007669"/>
    <property type="project" value="UniProtKB-EC"/>
</dbReference>
<evidence type="ECO:0000256" key="1">
    <source>
        <dbReference type="ARBA" id="ARBA00004781"/>
    </source>
</evidence>
<dbReference type="EMBL" id="CP049055">
    <property type="protein sequence ID" value="QII10202.1"/>
    <property type="molecule type" value="Genomic_DNA"/>
</dbReference>
<organism evidence="8">
    <name type="scientific">Kuenenia stuttgartiensis</name>
    <dbReference type="NCBI Taxonomy" id="174633"/>
    <lineage>
        <taxon>Bacteria</taxon>
        <taxon>Pseudomonadati</taxon>
        <taxon>Planctomycetota</taxon>
        <taxon>Candidatus Brocadiia</taxon>
        <taxon>Candidatus Brocadiales</taxon>
        <taxon>Candidatus Brocadiaceae</taxon>
        <taxon>Candidatus Kuenenia</taxon>
    </lineage>
</organism>
<dbReference type="AlphaFoldDB" id="Q1PZA7"/>
<dbReference type="Proteomes" id="UP000221734">
    <property type="component" value="Chromosome Kuenenia_stuttgartiensis_MBR1"/>
</dbReference>
<gene>
    <name evidence="8" type="primary">rmlD</name>
    <name evidence="9" type="ORF">KsCSTR_08230</name>
    <name evidence="10" type="ORF">KSMBR1_1432</name>
    <name evidence="8" type="ORF">kustd1676</name>
</gene>
<feature type="domain" description="RmlD-like substrate binding" evidence="7">
    <location>
        <begin position="1"/>
        <end position="285"/>
    </location>
</feature>
<reference evidence="9 12" key="5">
    <citation type="submission" date="2020-02" db="EMBL/GenBank/DDBJ databases">
        <title>Newly sequenced genome of strain CSTR1 showed variability in Candidatus Kuenenia stuttgartiensis genomes.</title>
        <authorList>
            <person name="Ding C."/>
            <person name="Adrian L."/>
        </authorList>
    </citation>
    <scope>NUCLEOTIDE SEQUENCE [LARGE SCALE GENOMIC DNA]</scope>
    <source>
        <strain evidence="9 12">CSTR1</strain>
    </source>
</reference>
<dbReference type="PANTHER" id="PTHR10491:SF4">
    <property type="entry name" value="METHIONINE ADENOSYLTRANSFERASE 2 SUBUNIT BETA"/>
    <property type="match status" value="1"/>
</dbReference>
<dbReference type="KEGG" id="kst:KSMBR1_1432"/>
<dbReference type="EMBL" id="CT573072">
    <property type="protein sequence ID" value="CAJ72421.1"/>
    <property type="molecule type" value="Genomic_DNA"/>
</dbReference>
<evidence type="ECO:0000256" key="6">
    <source>
        <dbReference type="RuleBase" id="RU364082"/>
    </source>
</evidence>
<dbReference type="GO" id="GO:0019305">
    <property type="term" value="P:dTDP-rhamnose biosynthetic process"/>
    <property type="evidence" value="ECO:0007669"/>
    <property type="project" value="UniProtKB-UniPathway"/>
</dbReference>
<comment type="catalytic activity">
    <reaction evidence="5">
        <text>dTDP-beta-L-rhamnose + NADP(+) = dTDP-4-dehydro-beta-L-rhamnose + NADPH + H(+)</text>
        <dbReference type="Rhea" id="RHEA:21796"/>
        <dbReference type="ChEBI" id="CHEBI:15378"/>
        <dbReference type="ChEBI" id="CHEBI:57510"/>
        <dbReference type="ChEBI" id="CHEBI:57783"/>
        <dbReference type="ChEBI" id="CHEBI:58349"/>
        <dbReference type="ChEBI" id="CHEBI:62830"/>
        <dbReference type="EC" id="1.1.1.133"/>
    </reaction>
</comment>
<comment type="function">
    <text evidence="6">Catalyzes the reduction of dTDP-6-deoxy-L-lyxo-4-hexulose to yield dTDP-L-rhamnose.</text>
</comment>
<dbReference type="CDD" id="cd05254">
    <property type="entry name" value="dTDP_HR_like_SDR_e"/>
    <property type="match status" value="1"/>
</dbReference>
<comment type="similarity">
    <text evidence="2 6">Belongs to the dTDP-4-dehydrorhamnose reductase family.</text>
</comment>
<evidence type="ECO:0000256" key="3">
    <source>
        <dbReference type="ARBA" id="ARBA00012929"/>
    </source>
</evidence>
<evidence type="ECO:0000313" key="10">
    <source>
        <dbReference type="EMBL" id="SOH03931.1"/>
    </source>
</evidence>
<reference evidence="8" key="1">
    <citation type="journal article" date="2006" name="Nature">
        <title>Deciphering the evolution and metabolism of an anammox bacterium from a community genome.</title>
        <authorList>
            <person name="Strous M."/>
            <person name="Pelletier E."/>
            <person name="Mangenot S."/>
            <person name="Rattei T."/>
            <person name="Lehner A."/>
            <person name="Taylor M.W."/>
            <person name="Horn M."/>
            <person name="Daims H."/>
            <person name="Bartol-Mavel D."/>
            <person name="Wincker P."/>
            <person name="Barbe V."/>
            <person name="Fonknechten N."/>
            <person name="Vallenet D."/>
            <person name="Segurens B."/>
            <person name="Schenowitz-Truong C."/>
            <person name="Medigue C."/>
            <person name="Collingro A."/>
            <person name="Snel B."/>
            <person name="Dutilh B.E."/>
            <person name="OpDenCamp H.J.M."/>
            <person name="vanDerDrift C."/>
            <person name="Cirpus I."/>
            <person name="vanDePas-Schoonen K.T."/>
            <person name="Harhangi H.R."/>
            <person name="vanNiftrik L."/>
            <person name="Schmid M."/>
            <person name="Keltjens J."/>
            <person name="vanDeVossenberg J."/>
            <person name="Kartal B."/>
            <person name="Meier H."/>
            <person name="Frishman D."/>
            <person name="Huynen M.A."/>
            <person name="Mewes H."/>
            <person name="Weissenbach J."/>
            <person name="Jetten M.S.M."/>
            <person name="Wagner M."/>
            <person name="LePaslier D."/>
        </authorList>
    </citation>
    <scope>NUCLEOTIDE SEQUENCE</scope>
</reference>
<proteinExistence type="inferred from homology"/>
<dbReference type="Pfam" id="PF04321">
    <property type="entry name" value="RmlD_sub_bind"/>
    <property type="match status" value="1"/>
</dbReference>
<sequence>MKILIIGSNGALGWELRNGLPHLSETEKQPLSVICASHSQIEITNASNTFEAIARTMPDVIINCAAFTDVDACETNIGKAYAVNADGAKNVALAGKNLHARVIHISTDYVFDGAKNTPYNETDLPRPLSVYGRSKRAGEEAVQEINGNYTIIRISRLYGQHKSNFVTKILHLGLEKHVVSVVTDQFGSPTYAADLVHALWYVLSLDLHGIYHIANDGICSWYEWAREIFRLSNIQVSLQSIKAEDFKRAATVPQNSSLNCTKFVQATGHKMRPWQEALEDYLKKYVLR</sequence>
<dbReference type="PANTHER" id="PTHR10491">
    <property type="entry name" value="DTDP-4-DEHYDRORHAMNOSE REDUCTASE"/>
    <property type="match status" value="1"/>
</dbReference>
<evidence type="ECO:0000313" key="8">
    <source>
        <dbReference type="EMBL" id="CAJ72421.1"/>
    </source>
</evidence>
<dbReference type="InterPro" id="IPR029903">
    <property type="entry name" value="RmlD-like-bd"/>
</dbReference>
<name>Q1PZA7_KUEST</name>
<keyword evidence="6 8" id="KW-0560">Oxidoreductase</keyword>
<dbReference type="Gene3D" id="3.90.25.10">
    <property type="entry name" value="UDP-galactose 4-epimerase, domain 1"/>
    <property type="match status" value="1"/>
</dbReference>
<evidence type="ECO:0000313" key="12">
    <source>
        <dbReference type="Proteomes" id="UP000501926"/>
    </source>
</evidence>
<evidence type="ECO:0000256" key="2">
    <source>
        <dbReference type="ARBA" id="ARBA00010944"/>
    </source>
</evidence>
<dbReference type="GO" id="GO:0005829">
    <property type="term" value="C:cytosol"/>
    <property type="evidence" value="ECO:0007669"/>
    <property type="project" value="TreeGrafter"/>
</dbReference>
<dbReference type="RefSeq" id="WP_099324686.1">
    <property type="nucleotide sequence ID" value="NZ_CP049055.1"/>
</dbReference>
<accession>Q1PZA7</accession>
<reference evidence="11" key="4">
    <citation type="submission" date="2017-10" db="EMBL/GenBank/DDBJ databases">
        <authorList>
            <person name="Frank J."/>
        </authorList>
    </citation>
    <scope>NUCLEOTIDE SEQUENCE [LARGE SCALE GENOMIC DNA]</scope>
</reference>
<reference evidence="10" key="3">
    <citation type="submission" date="2017-10" db="EMBL/GenBank/DDBJ databases">
        <authorList>
            <person name="Banno H."/>
            <person name="Chua N.-H."/>
        </authorList>
    </citation>
    <scope>NUCLEOTIDE SEQUENCE [LARGE SCALE GENOMIC DNA]</scope>
    <source>
        <strain evidence="10">Kuenenia_mbr1_ru-nijmegen</strain>
    </source>
</reference>
<comment type="pathway">
    <text evidence="1 6">Carbohydrate biosynthesis; dTDP-L-rhamnose biosynthesis.</text>
</comment>